<keyword evidence="2" id="KW-1185">Reference proteome</keyword>
<dbReference type="EMBL" id="JBHFEH010000054">
    <property type="protein sequence ID" value="KAL2050026.1"/>
    <property type="molecule type" value="Genomic_DNA"/>
</dbReference>
<protein>
    <submittedName>
        <fullName evidence="1">Uncharacterized protein</fullName>
    </submittedName>
</protein>
<gene>
    <name evidence="1" type="ORF">ABVK25_009753</name>
</gene>
<name>A0ABR4AZA6_9LECA</name>
<evidence type="ECO:0000313" key="1">
    <source>
        <dbReference type="EMBL" id="KAL2050026.1"/>
    </source>
</evidence>
<comment type="caution">
    <text evidence="1">The sequence shown here is derived from an EMBL/GenBank/DDBJ whole genome shotgun (WGS) entry which is preliminary data.</text>
</comment>
<sequence length="229" mass="26062">MVSNGLQASQARNLEPGLSSLFFGEAVPNPEDQEIIVDRDTCELELPLKLYLTFAYPLQRHHYVVATVPTFRPPQGTTLSKKVFIDKPSQPLIIKPLARDHLSSWKPNPSPGSHATRFERVPMPRLYPKEFKDDIRIKIMDPSPVCFESRSNLDPCELVWNLDITGEEVLGARLECELSFNSEVGKRNPVVALDAHGWRPKYFAIDGRPVTEQAGAWRENKKEYVAFYK</sequence>
<proteinExistence type="predicted"/>
<dbReference type="Proteomes" id="UP001590951">
    <property type="component" value="Unassembled WGS sequence"/>
</dbReference>
<accession>A0ABR4AZA6</accession>
<organism evidence="1 2">
    <name type="scientific">Lepraria finkii</name>
    <dbReference type="NCBI Taxonomy" id="1340010"/>
    <lineage>
        <taxon>Eukaryota</taxon>
        <taxon>Fungi</taxon>
        <taxon>Dikarya</taxon>
        <taxon>Ascomycota</taxon>
        <taxon>Pezizomycotina</taxon>
        <taxon>Lecanoromycetes</taxon>
        <taxon>OSLEUM clade</taxon>
        <taxon>Lecanoromycetidae</taxon>
        <taxon>Lecanorales</taxon>
        <taxon>Lecanorineae</taxon>
        <taxon>Stereocaulaceae</taxon>
        <taxon>Lepraria</taxon>
    </lineage>
</organism>
<reference evidence="1 2" key="1">
    <citation type="submission" date="2024-09" db="EMBL/GenBank/DDBJ databases">
        <title>Rethinking Asexuality: The Enigmatic Case of Functional Sexual Genes in Lepraria (Stereocaulaceae).</title>
        <authorList>
            <person name="Doellman M."/>
            <person name="Sun Y."/>
            <person name="Barcenas-Pena A."/>
            <person name="Lumbsch H.T."/>
            <person name="Grewe F."/>
        </authorList>
    </citation>
    <scope>NUCLEOTIDE SEQUENCE [LARGE SCALE GENOMIC DNA]</scope>
    <source>
        <strain evidence="1 2">Grewe 0041</strain>
    </source>
</reference>
<evidence type="ECO:0000313" key="2">
    <source>
        <dbReference type="Proteomes" id="UP001590951"/>
    </source>
</evidence>